<evidence type="ECO:0000256" key="4">
    <source>
        <dbReference type="ARBA" id="ARBA00022692"/>
    </source>
</evidence>
<dbReference type="SUPFAM" id="SSF81338">
    <property type="entry name" value="Aquaporin-like"/>
    <property type="match status" value="1"/>
</dbReference>
<evidence type="ECO:0000256" key="5">
    <source>
        <dbReference type="ARBA" id="ARBA00022737"/>
    </source>
</evidence>
<protein>
    <submittedName>
        <fullName evidence="11">Uncharacterized protein</fullName>
    </submittedName>
</protein>
<name>A0AAV5GGT7_9BASI</name>
<evidence type="ECO:0000256" key="8">
    <source>
        <dbReference type="ARBA" id="ARBA00034651"/>
    </source>
</evidence>
<keyword evidence="7 10" id="KW-0472">Membrane</keyword>
<keyword evidence="3" id="KW-0813">Transport</keyword>
<dbReference type="Gene3D" id="1.20.1080.10">
    <property type="entry name" value="Glycerol uptake facilitator protein"/>
    <property type="match status" value="2"/>
</dbReference>
<dbReference type="GO" id="GO:0015250">
    <property type="term" value="F:water channel activity"/>
    <property type="evidence" value="ECO:0007669"/>
    <property type="project" value="TreeGrafter"/>
</dbReference>
<evidence type="ECO:0000256" key="7">
    <source>
        <dbReference type="ARBA" id="ARBA00023136"/>
    </source>
</evidence>
<organism evidence="11 12">
    <name type="scientific">Rhodotorula paludigena</name>
    <dbReference type="NCBI Taxonomy" id="86838"/>
    <lineage>
        <taxon>Eukaryota</taxon>
        <taxon>Fungi</taxon>
        <taxon>Dikarya</taxon>
        <taxon>Basidiomycota</taxon>
        <taxon>Pucciniomycotina</taxon>
        <taxon>Microbotryomycetes</taxon>
        <taxon>Sporidiobolales</taxon>
        <taxon>Sporidiobolaceae</taxon>
        <taxon>Rhodotorula</taxon>
    </lineage>
</organism>
<feature type="compositionally biased region" description="Low complexity" evidence="9">
    <location>
        <begin position="59"/>
        <end position="73"/>
    </location>
</feature>
<comment type="subcellular location">
    <subcellularLocation>
        <location evidence="1">Membrane</location>
        <topology evidence="1">Multi-pass membrane protein</topology>
    </subcellularLocation>
</comment>
<evidence type="ECO:0000313" key="12">
    <source>
        <dbReference type="Proteomes" id="UP001342314"/>
    </source>
</evidence>
<feature type="compositionally biased region" description="Basic and acidic residues" evidence="9">
    <location>
        <begin position="289"/>
        <end position="302"/>
    </location>
</feature>
<dbReference type="CDD" id="cd00333">
    <property type="entry name" value="MIP"/>
    <property type="match status" value="1"/>
</dbReference>
<feature type="transmembrane region" description="Helical" evidence="10">
    <location>
        <begin position="604"/>
        <end position="624"/>
    </location>
</feature>
<evidence type="ECO:0000256" key="9">
    <source>
        <dbReference type="SAM" id="MobiDB-lite"/>
    </source>
</evidence>
<feature type="compositionally biased region" description="Polar residues" evidence="9">
    <location>
        <begin position="83"/>
        <end position="100"/>
    </location>
</feature>
<evidence type="ECO:0000256" key="6">
    <source>
        <dbReference type="ARBA" id="ARBA00022989"/>
    </source>
</evidence>
<sequence length="774" mass="84258">MSDDSHSQYAVPSSGRPDAGKRSASSSSTDLADIGQRTSRTSAVSSEAPSTTRQDQRKPSTASKPPPSSFATAVRPHPPSSLRHGSSSIAPSTRSDSIANGSKPRKKHFRPRPVNLAGPTPTERIRAVPDFLQRRESDRTPGSMISSAQESGGEGSFVDPNGGSGSAKKPLWAMGGVFPKHAAKRRRSSLAKDWEEGERRRSAGSTGSVERPERVHRSSRPETGAPISATRTDSGTPSFPSDVNESALSTTSGSAGGRERTDPFEDLDFAESRQSRTGGAPLEVVVSQDTDRSKEEQADRLKAAIAQEDDTHAADEENPDELRKVHSGSSRTVAGDAEHEQGAKGNRREQEKEGMTQEEQDQYEKEHPEMREQGHGQQALGGELDQSKDQWHEDIDPGDDLPVRNWWGTVRYALREPLAEFLGAIILIVIGLGADCQTKLSQNTMGVYQSMNWSWGFGVMISMVPRYVFAQVVGAFVGALMIYGKALYEYDPYKQITAASGTNASATLFITAPSQGISSTIEGFCQEILAGGVLTIAVLALGDENNAPPGAGLGAIVLGFVVVAIGMSNGWISGYAINPARDLGPRLALWCLGYGMKLWHHDHWWWIVGPICGPLVGGIAGALAYDILIFTGPGSPINYSGTELADAIGLHSVHNMVWIALSPQKRRERRLARNPHAGEDDLAENGLANTLARQQSAKAHPGRVTEEQRSELALNRRWRRGKAKVDRQTERSRQRERTTMQEYRRSIEELRERERQRDGPQHEAEILPALRNAP</sequence>
<keyword evidence="6 10" id="KW-1133">Transmembrane helix</keyword>
<feature type="compositionally biased region" description="Basic and acidic residues" evidence="9">
    <location>
        <begin position="190"/>
        <end position="201"/>
    </location>
</feature>
<feature type="transmembrane region" description="Helical" evidence="10">
    <location>
        <begin position="457"/>
        <end position="483"/>
    </location>
</feature>
<evidence type="ECO:0000256" key="1">
    <source>
        <dbReference type="ARBA" id="ARBA00004141"/>
    </source>
</evidence>
<gene>
    <name evidence="11" type="ORF">Rhopal_001440-T1</name>
</gene>
<dbReference type="PRINTS" id="PR00783">
    <property type="entry name" value="MINTRINSICP"/>
</dbReference>
<feature type="region of interest" description="Disordered" evidence="9">
    <location>
        <begin position="1"/>
        <end position="380"/>
    </location>
</feature>
<keyword evidence="4 10" id="KW-0812">Transmembrane</keyword>
<dbReference type="PANTHER" id="PTHR43829">
    <property type="entry name" value="AQUAPORIN OR AQUAGLYCEROPORIN RELATED"/>
    <property type="match status" value="1"/>
</dbReference>
<dbReference type="GO" id="GO:0015254">
    <property type="term" value="F:glycerol channel activity"/>
    <property type="evidence" value="ECO:0007669"/>
    <property type="project" value="TreeGrafter"/>
</dbReference>
<feature type="compositionally biased region" description="Polar residues" evidence="9">
    <location>
        <begin position="23"/>
        <end position="53"/>
    </location>
</feature>
<dbReference type="InterPro" id="IPR023271">
    <property type="entry name" value="Aquaporin-like"/>
</dbReference>
<comment type="catalytic activity">
    <reaction evidence="8">
        <text>H2O(in) = H2O(out)</text>
        <dbReference type="Rhea" id="RHEA:29667"/>
        <dbReference type="ChEBI" id="CHEBI:15377"/>
    </reaction>
</comment>
<dbReference type="EMBL" id="BQKY01000003">
    <property type="protein sequence ID" value="GJN88474.1"/>
    <property type="molecule type" value="Genomic_DNA"/>
</dbReference>
<dbReference type="GO" id="GO:0005886">
    <property type="term" value="C:plasma membrane"/>
    <property type="evidence" value="ECO:0007669"/>
    <property type="project" value="TreeGrafter"/>
</dbReference>
<dbReference type="InterPro" id="IPR000425">
    <property type="entry name" value="MIP"/>
</dbReference>
<evidence type="ECO:0000256" key="10">
    <source>
        <dbReference type="SAM" id="Phobius"/>
    </source>
</evidence>
<feature type="transmembrane region" description="Helical" evidence="10">
    <location>
        <begin position="551"/>
        <end position="572"/>
    </location>
</feature>
<feature type="transmembrane region" description="Helical" evidence="10">
    <location>
        <begin position="418"/>
        <end position="436"/>
    </location>
</feature>
<comment type="similarity">
    <text evidence="2">Belongs to the MIP/aquaporin (TC 1.A.8) family.</text>
</comment>
<feature type="compositionally biased region" description="Basic and acidic residues" evidence="9">
    <location>
        <begin position="336"/>
        <end position="355"/>
    </location>
</feature>
<feature type="compositionally biased region" description="Basic and acidic residues" evidence="9">
    <location>
        <begin position="210"/>
        <end position="220"/>
    </location>
</feature>
<feature type="compositionally biased region" description="Basic and acidic residues" evidence="9">
    <location>
        <begin position="723"/>
        <end position="765"/>
    </location>
</feature>
<feature type="compositionally biased region" description="Basic and acidic residues" evidence="9">
    <location>
        <begin position="123"/>
        <end position="139"/>
    </location>
</feature>
<keyword evidence="5" id="KW-0677">Repeat</keyword>
<dbReference type="PANTHER" id="PTHR43829:SF9">
    <property type="entry name" value="AQUAPORIN-9"/>
    <property type="match status" value="1"/>
</dbReference>
<reference evidence="11 12" key="1">
    <citation type="submission" date="2021-12" db="EMBL/GenBank/DDBJ databases">
        <title>High titer production of polyol ester of fatty acids by Rhodotorula paludigena BS15 towards product separation-free biomass refinery.</title>
        <authorList>
            <person name="Mano J."/>
            <person name="Ono H."/>
            <person name="Tanaka T."/>
            <person name="Naito K."/>
            <person name="Sushida H."/>
            <person name="Ike M."/>
            <person name="Tokuyasu K."/>
            <person name="Kitaoka M."/>
        </authorList>
    </citation>
    <scope>NUCLEOTIDE SEQUENCE [LARGE SCALE GENOMIC DNA]</scope>
    <source>
        <strain evidence="11 12">BS15</strain>
    </source>
</reference>
<feature type="compositionally biased region" description="Polar residues" evidence="9">
    <location>
        <begin position="229"/>
        <end position="244"/>
    </location>
</feature>
<comment type="caution">
    <text evidence="11">The sequence shown here is derived from an EMBL/GenBank/DDBJ whole genome shotgun (WGS) entry which is preliminary data.</text>
</comment>
<dbReference type="InterPro" id="IPR050363">
    <property type="entry name" value="MIP/Aquaporin"/>
</dbReference>
<keyword evidence="12" id="KW-1185">Reference proteome</keyword>
<evidence type="ECO:0000256" key="2">
    <source>
        <dbReference type="ARBA" id="ARBA00006175"/>
    </source>
</evidence>
<feature type="compositionally biased region" description="Basic and acidic residues" evidence="9">
    <location>
        <begin position="362"/>
        <end position="374"/>
    </location>
</feature>
<dbReference type="Pfam" id="PF00230">
    <property type="entry name" value="MIP"/>
    <property type="match status" value="1"/>
</dbReference>
<evidence type="ECO:0000313" key="11">
    <source>
        <dbReference type="EMBL" id="GJN88474.1"/>
    </source>
</evidence>
<proteinExistence type="inferred from homology"/>
<dbReference type="Proteomes" id="UP001342314">
    <property type="component" value="Unassembled WGS sequence"/>
</dbReference>
<feature type="compositionally biased region" description="Basic and acidic residues" evidence="9">
    <location>
        <begin position="309"/>
        <end position="324"/>
    </location>
</feature>
<evidence type="ECO:0000256" key="3">
    <source>
        <dbReference type="ARBA" id="ARBA00022448"/>
    </source>
</evidence>
<accession>A0AAV5GGT7</accession>
<feature type="region of interest" description="Disordered" evidence="9">
    <location>
        <begin position="716"/>
        <end position="774"/>
    </location>
</feature>
<dbReference type="AlphaFoldDB" id="A0AAV5GGT7"/>